<organism evidence="2 3">
    <name type="scientific">Methanoregula formicica (strain DSM 22288 / NBRC 105244 / SMSP)</name>
    <dbReference type="NCBI Taxonomy" id="593750"/>
    <lineage>
        <taxon>Archaea</taxon>
        <taxon>Methanobacteriati</taxon>
        <taxon>Methanobacteriota</taxon>
        <taxon>Stenosarchaea group</taxon>
        <taxon>Methanomicrobia</taxon>
        <taxon>Methanomicrobiales</taxon>
        <taxon>Methanoregulaceae</taxon>
        <taxon>Methanoregula</taxon>
    </lineage>
</organism>
<sequence length="87" mass="10055">MILAYFQFESKYQPESWKQTGPAGDNSRRNKGVSVAEEPAQQMTNELPFLVNPYAKPLKKQEKARELHIPLQIWTLICWMGIKKGGY</sequence>
<reference evidence="2 3" key="2">
    <citation type="journal article" date="2014" name="Genome Announc.">
        <title>Complete Genome Sequence of Methanoregula formicica SMSPT, a Mesophilic Hydrogenotrophic Methanogen Isolated from a Methanogenic Upflow Anaerobic Sludge Blanket Reactor.</title>
        <authorList>
            <person name="Yamamoto K."/>
            <person name="Tamaki H."/>
            <person name="Cadillo-Quiroz H."/>
            <person name="Imachi H."/>
            <person name="Kyrpides N."/>
            <person name="Woyke T."/>
            <person name="Goodwin L."/>
            <person name="Zinder S.H."/>
            <person name="Kamagata Y."/>
            <person name="Liu W.T."/>
        </authorList>
    </citation>
    <scope>NUCLEOTIDE SEQUENCE [LARGE SCALE GENOMIC DNA]</scope>
    <source>
        <strain evidence="3">DSM 22288 / NBRC 105244 / SMSP</strain>
    </source>
</reference>
<evidence type="ECO:0000313" key="3">
    <source>
        <dbReference type="Proteomes" id="UP000010824"/>
    </source>
</evidence>
<gene>
    <name evidence="2" type="ordered locus">Metfor_0179</name>
</gene>
<dbReference type="HOGENOM" id="CLU_2475987_0_0_2"/>
<feature type="region of interest" description="Disordered" evidence="1">
    <location>
        <begin position="13"/>
        <end position="39"/>
    </location>
</feature>
<name>L0HBT1_METFS</name>
<dbReference type="RefSeq" id="WP_015284225.1">
    <property type="nucleotide sequence ID" value="NC_019943.1"/>
</dbReference>
<dbReference type="GeneID" id="41401397"/>
<dbReference type="STRING" id="593750.Metfor_0179"/>
<proteinExistence type="predicted"/>
<evidence type="ECO:0000313" key="2">
    <source>
        <dbReference type="EMBL" id="AGB01261.1"/>
    </source>
</evidence>
<dbReference type="EMBL" id="CP003167">
    <property type="protein sequence ID" value="AGB01261.1"/>
    <property type="molecule type" value="Genomic_DNA"/>
</dbReference>
<dbReference type="AlphaFoldDB" id="L0HBT1"/>
<evidence type="ECO:0000256" key="1">
    <source>
        <dbReference type="SAM" id="MobiDB-lite"/>
    </source>
</evidence>
<accession>L0HBT1</accession>
<dbReference type="Proteomes" id="UP000010824">
    <property type="component" value="Chromosome"/>
</dbReference>
<dbReference type="InParanoid" id="L0HBT1"/>
<protein>
    <submittedName>
        <fullName evidence="2">Uncharacterized protein</fullName>
    </submittedName>
</protein>
<keyword evidence="3" id="KW-1185">Reference proteome</keyword>
<dbReference type="KEGG" id="mfo:Metfor_0179"/>
<reference evidence="3" key="1">
    <citation type="submission" date="2011-12" db="EMBL/GenBank/DDBJ databases">
        <title>Complete sequence of Methanoregula formicicum SMSP.</title>
        <authorList>
            <person name="Lucas S."/>
            <person name="Han J."/>
            <person name="Lapidus A."/>
            <person name="Cheng J.-F."/>
            <person name="Goodwin L."/>
            <person name="Pitluck S."/>
            <person name="Peters L."/>
            <person name="Ovchinnikova G."/>
            <person name="Teshima H."/>
            <person name="Detter J.C."/>
            <person name="Han C."/>
            <person name="Tapia R."/>
            <person name="Land M."/>
            <person name="Hauser L."/>
            <person name="Kyrpides N."/>
            <person name="Ivanova N."/>
            <person name="Pagani I."/>
            <person name="Imachi H."/>
            <person name="Tamaki H."/>
            <person name="Sekiguchi Y."/>
            <person name="Kamagata Y."/>
            <person name="Cadillo-Quiroz H."/>
            <person name="Zinder S."/>
            <person name="Liu W.-T."/>
            <person name="Woyke T."/>
        </authorList>
    </citation>
    <scope>NUCLEOTIDE SEQUENCE [LARGE SCALE GENOMIC DNA]</scope>
    <source>
        <strain evidence="3">DSM 22288 / NBRC 105244 / SMSP</strain>
    </source>
</reference>